<evidence type="ECO:0000313" key="6">
    <source>
        <dbReference type="Proteomes" id="UP000198806"/>
    </source>
</evidence>
<dbReference type="InterPro" id="IPR051201">
    <property type="entry name" value="Chloro_Bact_Ser_Proteases"/>
</dbReference>
<dbReference type="GO" id="GO:0004252">
    <property type="term" value="F:serine-type endopeptidase activity"/>
    <property type="evidence" value="ECO:0007669"/>
    <property type="project" value="InterPro"/>
</dbReference>
<keyword evidence="6" id="KW-1185">Reference proteome</keyword>
<evidence type="ECO:0000256" key="3">
    <source>
        <dbReference type="ARBA" id="ARBA00022801"/>
    </source>
</evidence>
<dbReference type="SUPFAM" id="SSF49373">
    <property type="entry name" value="Invasin/intimin cell-adhesion fragments"/>
    <property type="match status" value="2"/>
</dbReference>
<dbReference type="SMART" id="SM00635">
    <property type="entry name" value="BID_2"/>
    <property type="match status" value="2"/>
</dbReference>
<dbReference type="AlphaFoldDB" id="A0A1I5HWK6"/>
<dbReference type="PANTHER" id="PTHR43343:SF3">
    <property type="entry name" value="PROTEASE DO-LIKE 8, CHLOROPLASTIC"/>
    <property type="match status" value="1"/>
</dbReference>
<gene>
    <name evidence="5" type="ORF">SAMN04489757_13535</name>
</gene>
<dbReference type="InterPro" id="IPR003343">
    <property type="entry name" value="Big_2"/>
</dbReference>
<dbReference type="Gene3D" id="2.60.120.380">
    <property type="match status" value="1"/>
</dbReference>
<keyword evidence="2" id="KW-0645">Protease</keyword>
<evidence type="ECO:0000259" key="4">
    <source>
        <dbReference type="SMART" id="SM00635"/>
    </source>
</evidence>
<dbReference type="InterPro" id="IPR008964">
    <property type="entry name" value="Invasin/intimin_cell_adhesion"/>
</dbReference>
<dbReference type="RefSeq" id="WP_091687882.1">
    <property type="nucleotide sequence ID" value="NZ_BAABFM010000042.1"/>
</dbReference>
<dbReference type="Pfam" id="PF13365">
    <property type="entry name" value="Trypsin_2"/>
    <property type="match status" value="1"/>
</dbReference>
<comment type="similarity">
    <text evidence="1">Belongs to the peptidase S1C family.</text>
</comment>
<dbReference type="InterPro" id="IPR009003">
    <property type="entry name" value="Peptidase_S1_PA"/>
</dbReference>
<dbReference type="STRING" id="1527.SAMN04489757_13535"/>
<feature type="domain" description="BIG2" evidence="4">
    <location>
        <begin position="106"/>
        <end position="177"/>
    </location>
</feature>
<sequence>MKKIKKFIVTIFLATSFLAVPVKLPLMNYELVEAAVVKLNQSKITLYAGRTYTLKVNGTKDKVKWTSADKKVATVSDTGRVTGVKKGSTTITAALGSKTYTCKVTVENPDISNKKLEMEIADTQLLSIKGSSGKVSWNSSDSSVITINSEGLVMAKKLGKATITGKSGGKTYQCHITVTDKRLHASATDITIYEAVQLALSSDDPSGEKLTIKVENPKILNYKLGQWYEGNIPLTIIPKGKGTTAITITSNKTNEILKIRVTVKDIIKDDKNELSAKEIYARCVSSTVQINTNRGLGTGFFIDHGTIITNYHVIKDTSSISIHMRNGENFDVTYILGYSEELDIAILRIPATNDILKHNQHGITVGERVYTIGSSLGLTDTFSDGIVTNNLRKLEGITYIQTNAAMSKGNSGGPLLNAYGEVIGINTMYLVDGQNLNFAIYLPQIYQVSTANPMTVEEFYEQTSGSILLYEDSTISGSKESCQTIESGVMVLGTIAPNEIDYYRINLSAPSQLQFAGVHSSENMEDVYFTIMDENGKVVEVASGKQVNDTQMSVIESVLTAGTYYITIFPKKEALTGPVKYYFMMNH</sequence>
<protein>
    <submittedName>
        <fullName evidence="5">Ig-like domain (Group 2)</fullName>
    </submittedName>
</protein>
<proteinExistence type="inferred from homology"/>
<dbReference type="EMBL" id="FOWD01000035">
    <property type="protein sequence ID" value="SFO52286.1"/>
    <property type="molecule type" value="Genomic_DNA"/>
</dbReference>
<dbReference type="SUPFAM" id="SSF50494">
    <property type="entry name" value="Trypsin-like serine proteases"/>
    <property type="match status" value="1"/>
</dbReference>
<accession>A0A1I5HWK6</accession>
<dbReference type="Gene3D" id="2.60.40.1080">
    <property type="match status" value="2"/>
</dbReference>
<reference evidence="5 6" key="1">
    <citation type="submission" date="2016-10" db="EMBL/GenBank/DDBJ databases">
        <authorList>
            <person name="de Groot N.N."/>
        </authorList>
    </citation>
    <scope>NUCLEOTIDE SEQUENCE [LARGE SCALE GENOMIC DNA]</scope>
    <source>
        <strain evidence="5 6">DSM 1283</strain>
    </source>
</reference>
<organism evidence="5 6">
    <name type="scientific">Anaerocolumna aminovalerica</name>
    <dbReference type="NCBI Taxonomy" id="1527"/>
    <lineage>
        <taxon>Bacteria</taxon>
        <taxon>Bacillati</taxon>
        <taxon>Bacillota</taxon>
        <taxon>Clostridia</taxon>
        <taxon>Lachnospirales</taxon>
        <taxon>Lachnospiraceae</taxon>
        <taxon>Anaerocolumna</taxon>
    </lineage>
</organism>
<dbReference type="Gene3D" id="2.40.10.10">
    <property type="entry name" value="Trypsin-like serine proteases"/>
    <property type="match status" value="2"/>
</dbReference>
<dbReference type="InterPro" id="IPR043504">
    <property type="entry name" value="Peptidase_S1_PA_chymotrypsin"/>
</dbReference>
<keyword evidence="3" id="KW-0378">Hydrolase</keyword>
<evidence type="ECO:0000256" key="2">
    <source>
        <dbReference type="ARBA" id="ARBA00022670"/>
    </source>
</evidence>
<dbReference type="GO" id="GO:0006508">
    <property type="term" value="P:proteolysis"/>
    <property type="evidence" value="ECO:0007669"/>
    <property type="project" value="UniProtKB-KW"/>
</dbReference>
<name>A0A1I5HWK6_9FIRM</name>
<evidence type="ECO:0000313" key="5">
    <source>
        <dbReference type="EMBL" id="SFO52286.1"/>
    </source>
</evidence>
<dbReference type="InterPro" id="IPR001940">
    <property type="entry name" value="Peptidase_S1C"/>
</dbReference>
<evidence type="ECO:0000256" key="1">
    <source>
        <dbReference type="ARBA" id="ARBA00010541"/>
    </source>
</evidence>
<dbReference type="Pfam" id="PF02368">
    <property type="entry name" value="Big_2"/>
    <property type="match status" value="2"/>
</dbReference>
<dbReference type="OrthoDB" id="189537at2"/>
<feature type="domain" description="BIG2" evidence="4">
    <location>
        <begin position="33"/>
        <end position="105"/>
    </location>
</feature>
<dbReference type="PRINTS" id="PR00834">
    <property type="entry name" value="PROTEASES2C"/>
</dbReference>
<dbReference type="PANTHER" id="PTHR43343">
    <property type="entry name" value="PEPTIDASE S12"/>
    <property type="match status" value="1"/>
</dbReference>
<dbReference type="Proteomes" id="UP000198806">
    <property type="component" value="Unassembled WGS sequence"/>
</dbReference>